<keyword evidence="1" id="KW-0949">S-adenosyl-L-methionine</keyword>
<evidence type="ECO:0000313" key="6">
    <source>
        <dbReference type="EMBL" id="EFE64795.2"/>
    </source>
</evidence>
<accession>D5ZSS4</accession>
<dbReference type="PANTHER" id="PTHR11228:SF7">
    <property type="entry name" value="PQQA PEPTIDE CYCLASE"/>
    <property type="match status" value="1"/>
</dbReference>
<sequence>MDMAGQPTGDFLLVRQPSPCGYGKASWEVNLGCNYACKHCYLGLKVNSGMPLPDKLRCLDMMAEAGVLWLQITGGEPTTDKDFLRSYRHAFELGMMLTVSTNGSLLWRENILRLFEECPPYRVTVSMYGATKTSYDELTQRSGAWDLFVQGMNAARHARLPLRMSVIVTEDNAHEETAMIDLCERWGVEHEVYTNMTPTIYGGGKVLTAQSKDHLRMRKQFTGCSAGRTFFPMDPHGLVSICKIGRDDQISLPQEGIGGLARLGAIADRLMLRTGGCSGCALSGSCTVCRPLAKHSGAGDENPH</sequence>
<keyword evidence="2" id="KW-0479">Metal-binding</keyword>
<dbReference type="SUPFAM" id="SSF102114">
    <property type="entry name" value="Radical SAM enzymes"/>
    <property type="match status" value="1"/>
</dbReference>
<evidence type="ECO:0000313" key="7">
    <source>
        <dbReference type="Proteomes" id="UP000003824"/>
    </source>
</evidence>
<dbReference type="GO" id="GO:0046872">
    <property type="term" value="F:metal ion binding"/>
    <property type="evidence" value="ECO:0007669"/>
    <property type="project" value="UniProtKB-KW"/>
</dbReference>
<dbReference type="eggNOG" id="COG0535">
    <property type="taxonomic scope" value="Bacteria"/>
</dbReference>
<dbReference type="CDD" id="cd01335">
    <property type="entry name" value="Radical_SAM"/>
    <property type="match status" value="1"/>
</dbReference>
<dbReference type="Pfam" id="PF04055">
    <property type="entry name" value="Radical_SAM"/>
    <property type="match status" value="1"/>
</dbReference>
<dbReference type="InterPro" id="IPR050377">
    <property type="entry name" value="Radical_SAM_PqqE_MftC-like"/>
</dbReference>
<dbReference type="Gene3D" id="3.20.20.70">
    <property type="entry name" value="Aldolase class I"/>
    <property type="match status" value="1"/>
</dbReference>
<organism evidence="6 7">
    <name type="scientific">Streptomyces viridosporus (strain ATCC 14672 / DSM 40746 / JCM 4963 / KCTC 9882 / NRRL B-12104 / FH 1290)</name>
    <name type="common">Streptomyces ghanaensis</name>
    <dbReference type="NCBI Taxonomy" id="566461"/>
    <lineage>
        <taxon>Bacteria</taxon>
        <taxon>Bacillati</taxon>
        <taxon>Actinomycetota</taxon>
        <taxon>Actinomycetes</taxon>
        <taxon>Kitasatosporales</taxon>
        <taxon>Streptomycetaceae</taxon>
        <taxon>Streptomyces</taxon>
    </lineage>
</organism>
<dbReference type="GO" id="GO:0003824">
    <property type="term" value="F:catalytic activity"/>
    <property type="evidence" value="ECO:0007669"/>
    <property type="project" value="InterPro"/>
</dbReference>
<evidence type="ECO:0000259" key="5">
    <source>
        <dbReference type="PROSITE" id="PS51918"/>
    </source>
</evidence>
<reference evidence="7" key="1">
    <citation type="submission" date="2008-12" db="EMBL/GenBank/DDBJ databases">
        <title>Annotation of Streptomyces ghanaensis ATCC 14672.</title>
        <authorList>
            <consortium name="The Broad Institute Genome Sequencing Platform"/>
            <consortium name="Broad Institute Microbial Sequencing Center"/>
            <person name="Fischbach M."/>
            <person name="Ward D."/>
            <person name="Young S."/>
            <person name="Kodira C.D."/>
            <person name="Zeng Q."/>
            <person name="Koehrsen M."/>
            <person name="Godfrey P."/>
            <person name="Alvarado L."/>
            <person name="Berlin A.M."/>
            <person name="Borenstein D."/>
            <person name="Chen Z."/>
            <person name="Engels R."/>
            <person name="Freedman E."/>
            <person name="Gellesch M."/>
            <person name="Goldberg J."/>
            <person name="Griggs A."/>
            <person name="Gujja S."/>
            <person name="Heiman D.I."/>
            <person name="Hepburn T.A."/>
            <person name="Howarth C."/>
            <person name="Jen D."/>
            <person name="Larson L."/>
            <person name="Lewis B."/>
            <person name="Mehta T."/>
            <person name="Park D."/>
            <person name="Pearson M."/>
            <person name="Roberts A."/>
            <person name="Saif S."/>
            <person name="Shea T.D."/>
            <person name="Shenoy N."/>
            <person name="Sisk P."/>
            <person name="Stolte C."/>
            <person name="Sykes S.N."/>
            <person name="Walk T."/>
            <person name="White J."/>
            <person name="Yandava C."/>
            <person name="Straight P."/>
            <person name="Clardy J."/>
            <person name="Hung D."/>
            <person name="Kolter R."/>
            <person name="Mekalanos J."/>
            <person name="Walker S."/>
            <person name="Walsh C.T."/>
            <person name="Wieland B.L.C."/>
            <person name="Ilzarbe M."/>
            <person name="Galagan J."/>
            <person name="Nusbaum C."/>
            <person name="Birren B."/>
        </authorList>
    </citation>
    <scope>NUCLEOTIDE SEQUENCE [LARGE SCALE GENOMIC DNA]</scope>
    <source>
        <strain evidence="7">ATCC 14672 / DSM 40746 / JCM 4963 / KCTC 9882 / NRRL B-12104 / FH 1290</strain>
    </source>
</reference>
<dbReference type="SFLD" id="SFLDG01067">
    <property type="entry name" value="SPASM/twitch_domain_containing"/>
    <property type="match status" value="1"/>
</dbReference>
<dbReference type="AlphaFoldDB" id="D5ZSS4"/>
<evidence type="ECO:0000256" key="1">
    <source>
        <dbReference type="ARBA" id="ARBA00022691"/>
    </source>
</evidence>
<keyword evidence="4" id="KW-0411">Iron-sulfur</keyword>
<dbReference type="GO" id="GO:0051536">
    <property type="term" value="F:iron-sulfur cluster binding"/>
    <property type="evidence" value="ECO:0007669"/>
    <property type="project" value="UniProtKB-KW"/>
</dbReference>
<name>D5ZSS4_STRV1</name>
<feature type="domain" description="Radical SAM core" evidence="5">
    <location>
        <begin position="19"/>
        <end position="234"/>
    </location>
</feature>
<dbReference type="InterPro" id="IPR058240">
    <property type="entry name" value="rSAM_sf"/>
</dbReference>
<dbReference type="SFLD" id="SFLDS00029">
    <property type="entry name" value="Radical_SAM"/>
    <property type="match status" value="1"/>
</dbReference>
<evidence type="ECO:0000256" key="2">
    <source>
        <dbReference type="ARBA" id="ARBA00022723"/>
    </source>
</evidence>
<proteinExistence type="predicted"/>
<dbReference type="InterPro" id="IPR007197">
    <property type="entry name" value="rSAM"/>
</dbReference>
<dbReference type="PANTHER" id="PTHR11228">
    <property type="entry name" value="RADICAL SAM DOMAIN PROTEIN"/>
    <property type="match status" value="1"/>
</dbReference>
<dbReference type="EMBL" id="DS999641">
    <property type="protein sequence ID" value="EFE64795.2"/>
    <property type="molecule type" value="Genomic_DNA"/>
</dbReference>
<keyword evidence="3" id="KW-0408">Iron</keyword>
<dbReference type="PROSITE" id="PS51918">
    <property type="entry name" value="RADICAL_SAM"/>
    <property type="match status" value="1"/>
</dbReference>
<dbReference type="Proteomes" id="UP000003824">
    <property type="component" value="Unassembled WGS sequence"/>
</dbReference>
<protein>
    <submittedName>
        <fullName evidence="6">Heme biosynthesis protein</fullName>
    </submittedName>
</protein>
<dbReference type="InterPro" id="IPR013785">
    <property type="entry name" value="Aldolase_TIM"/>
</dbReference>
<gene>
    <name evidence="6" type="ORF">SSFG_00052</name>
</gene>
<evidence type="ECO:0000256" key="4">
    <source>
        <dbReference type="ARBA" id="ARBA00023014"/>
    </source>
</evidence>
<evidence type="ECO:0000256" key="3">
    <source>
        <dbReference type="ARBA" id="ARBA00023004"/>
    </source>
</evidence>